<feature type="transmembrane region" description="Helical" evidence="10">
    <location>
        <begin position="35"/>
        <end position="64"/>
    </location>
</feature>
<evidence type="ECO:0000256" key="6">
    <source>
        <dbReference type="ARBA" id="ARBA00035634"/>
    </source>
</evidence>
<evidence type="ECO:0000256" key="4">
    <source>
        <dbReference type="ARBA" id="ARBA00022824"/>
    </source>
</evidence>
<dbReference type="PANTHER" id="PTHR15486:SF96">
    <property type="entry name" value="LIPID DROPLET-REGULATING VLDL ASSEMBLY FACTOR AUP1"/>
    <property type="match status" value="1"/>
</dbReference>
<evidence type="ECO:0000259" key="11">
    <source>
        <dbReference type="PROSITE" id="PS51140"/>
    </source>
</evidence>
<comment type="subcellular location">
    <subcellularLocation>
        <location evidence="1">Endoplasmic reticulum membrane</location>
        <topology evidence="1">Peripheral membrane protein</topology>
    </subcellularLocation>
    <subcellularLocation>
        <location evidence="2">Lipid droplet</location>
    </subcellularLocation>
</comment>
<dbReference type="InParanoid" id="A0A1X7VKZ5"/>
<feature type="domain" description="CUE" evidence="11">
    <location>
        <begin position="323"/>
        <end position="365"/>
    </location>
</feature>
<dbReference type="GO" id="GO:0005811">
    <property type="term" value="C:lipid droplet"/>
    <property type="evidence" value="ECO:0007669"/>
    <property type="project" value="UniProtKB-SubCell"/>
</dbReference>
<dbReference type="AlphaFoldDB" id="A0A1X7VKZ5"/>
<evidence type="ECO:0000256" key="8">
    <source>
        <dbReference type="ARBA" id="ARBA00035713"/>
    </source>
</evidence>
<keyword evidence="3" id="KW-0551">Lipid droplet</keyword>
<keyword evidence="10" id="KW-0812">Transmembrane</keyword>
<dbReference type="InterPro" id="IPR003892">
    <property type="entry name" value="CUE"/>
</dbReference>
<reference evidence="12" key="2">
    <citation type="submission" date="2017-05" db="UniProtKB">
        <authorList>
            <consortium name="EnsemblMetazoa"/>
        </authorList>
    </citation>
    <scope>IDENTIFICATION</scope>
</reference>
<dbReference type="InterPro" id="IPR048056">
    <property type="entry name" value="AUP1_CUE"/>
</dbReference>
<dbReference type="GO" id="GO:0036503">
    <property type="term" value="P:ERAD pathway"/>
    <property type="evidence" value="ECO:0007669"/>
    <property type="project" value="InterPro"/>
</dbReference>
<dbReference type="KEGG" id="aqu:100634008"/>
<evidence type="ECO:0000313" key="13">
    <source>
        <dbReference type="Proteomes" id="UP000007879"/>
    </source>
</evidence>
<dbReference type="GO" id="GO:0043130">
    <property type="term" value="F:ubiquitin binding"/>
    <property type="evidence" value="ECO:0007669"/>
    <property type="project" value="InterPro"/>
</dbReference>
<dbReference type="OrthoDB" id="1854593at2759"/>
<evidence type="ECO:0000256" key="5">
    <source>
        <dbReference type="ARBA" id="ARBA00023136"/>
    </source>
</evidence>
<keyword evidence="10" id="KW-1133">Transmembrane helix</keyword>
<evidence type="ECO:0000256" key="1">
    <source>
        <dbReference type="ARBA" id="ARBA00004406"/>
    </source>
</evidence>
<sequence length="428" mass="47997">MAAFPNHHPSTPVRPRVFQQLDGSLNVHRIVFSSLYALLLIVYFPFGLLLFIVRVTMLLQAFIILSIIPTGVFQRFLLRILFGVMGLVVVTKNWKRRNTAARMLIANKISKLDHIVLHLAMECTTISLVDVPLFSSLFYHTHLKTESLNEIEEALKKLPEFDVDVSIPDSAAIPYVAQPESIYTNGRSLSQFNVWPFTVEDIVQPVALSWWRPIDIPFTTLDSSDFTDLCWTLFLPLTIVTMTVLPSVDADDGKGASDFAKKANKKMASLMNVDVLKVSKQDIEMWKSEMKESHSLMRKAFGSDTGPLISDSQFSSMGTPPPEIERMTYQVISVLPHIPAHVIRKDLMKTRNVDVTVTNFLEGRVKFDPAPPSSSSGGRGGGGGAVPQPQKSKPKEKFSLEEGNRAFQERKKSLLENARKRYIAKHGQ</sequence>
<dbReference type="PROSITE" id="PS51140">
    <property type="entry name" value="CUE"/>
    <property type="match status" value="1"/>
</dbReference>
<name>A0A1X7VKZ5_AMPQE</name>
<comment type="similarity">
    <text evidence="6">Belongs to the AUP1 family.</text>
</comment>
<dbReference type="GO" id="GO:0005789">
    <property type="term" value="C:endoplasmic reticulum membrane"/>
    <property type="evidence" value="ECO:0007669"/>
    <property type="project" value="UniProtKB-SubCell"/>
</dbReference>
<dbReference type="SMART" id="SM00546">
    <property type="entry name" value="CUE"/>
    <property type="match status" value="1"/>
</dbReference>
<dbReference type="eggNOG" id="KOG2898">
    <property type="taxonomic scope" value="Eukaryota"/>
</dbReference>
<dbReference type="CDD" id="cd14420">
    <property type="entry name" value="CUE_AUP1"/>
    <property type="match status" value="1"/>
</dbReference>
<dbReference type="Gene3D" id="1.10.8.10">
    <property type="entry name" value="DNA helicase RuvA subunit, C-terminal domain"/>
    <property type="match status" value="1"/>
</dbReference>
<reference evidence="13" key="1">
    <citation type="journal article" date="2010" name="Nature">
        <title>The Amphimedon queenslandica genome and the evolution of animal complexity.</title>
        <authorList>
            <person name="Srivastava M."/>
            <person name="Simakov O."/>
            <person name="Chapman J."/>
            <person name="Fahey B."/>
            <person name="Gauthier M.E."/>
            <person name="Mitros T."/>
            <person name="Richards G.S."/>
            <person name="Conaco C."/>
            <person name="Dacre M."/>
            <person name="Hellsten U."/>
            <person name="Larroux C."/>
            <person name="Putnam N.H."/>
            <person name="Stanke M."/>
            <person name="Adamska M."/>
            <person name="Darling A."/>
            <person name="Degnan S.M."/>
            <person name="Oakley T.H."/>
            <person name="Plachetzki D.C."/>
            <person name="Zhai Y."/>
            <person name="Adamski M."/>
            <person name="Calcino A."/>
            <person name="Cummins S.F."/>
            <person name="Goodstein D.M."/>
            <person name="Harris C."/>
            <person name="Jackson D.J."/>
            <person name="Leys S.P."/>
            <person name="Shu S."/>
            <person name="Woodcroft B.J."/>
            <person name="Vervoort M."/>
            <person name="Kosik K.S."/>
            <person name="Manning G."/>
            <person name="Degnan B.M."/>
            <person name="Rokhsar D.S."/>
        </authorList>
    </citation>
    <scope>NUCLEOTIDE SEQUENCE [LARGE SCALE GENOMIC DNA]</scope>
</reference>
<evidence type="ECO:0000256" key="2">
    <source>
        <dbReference type="ARBA" id="ARBA00004502"/>
    </source>
</evidence>
<dbReference type="STRING" id="400682.A0A1X7VKZ5"/>
<keyword evidence="13" id="KW-1185">Reference proteome</keyword>
<dbReference type="EnsemblMetazoa" id="XM_020008848.1">
    <property type="protein sequence ID" value="XP_019864407.1"/>
    <property type="gene ID" value="LOC100634008"/>
</dbReference>
<keyword evidence="5 10" id="KW-0472">Membrane</keyword>
<accession>A0A1X7VKZ5</accession>
<keyword evidence="4" id="KW-0256">Endoplasmic reticulum</keyword>
<feature type="compositionally biased region" description="Basic and acidic residues" evidence="9">
    <location>
        <begin position="393"/>
        <end position="413"/>
    </location>
</feature>
<evidence type="ECO:0000313" key="12">
    <source>
        <dbReference type="EnsemblMetazoa" id="Aqu2.1.40722_001"/>
    </source>
</evidence>
<proteinExistence type="inferred from homology"/>
<dbReference type="PANTHER" id="PTHR15486">
    <property type="entry name" value="ANCIENT UBIQUITOUS PROTEIN"/>
    <property type="match status" value="1"/>
</dbReference>
<evidence type="ECO:0000256" key="9">
    <source>
        <dbReference type="SAM" id="MobiDB-lite"/>
    </source>
</evidence>
<evidence type="ECO:0000256" key="10">
    <source>
        <dbReference type="SAM" id="Phobius"/>
    </source>
</evidence>
<gene>
    <name evidence="12" type="primary">100634008</name>
</gene>
<feature type="region of interest" description="Disordered" evidence="9">
    <location>
        <begin position="365"/>
        <end position="413"/>
    </location>
</feature>
<dbReference type="EnsemblMetazoa" id="Aqu2.1.40722_001">
    <property type="protein sequence ID" value="Aqu2.1.40722_001"/>
    <property type="gene ID" value="Aqu2.1.40722"/>
</dbReference>
<protein>
    <recommendedName>
        <fullName evidence="7">Lipid droplet-regulating VLDL assembly factor AUP1</fullName>
    </recommendedName>
    <alternativeName>
        <fullName evidence="8">Ancient ubiquitous protein 1</fullName>
    </alternativeName>
</protein>
<evidence type="ECO:0000256" key="7">
    <source>
        <dbReference type="ARBA" id="ARBA00035685"/>
    </source>
</evidence>
<dbReference type="Proteomes" id="UP000007879">
    <property type="component" value="Unassembled WGS sequence"/>
</dbReference>
<dbReference type="Pfam" id="PF02845">
    <property type="entry name" value="CUE"/>
    <property type="match status" value="1"/>
</dbReference>
<organism evidence="12">
    <name type="scientific">Amphimedon queenslandica</name>
    <name type="common">Sponge</name>
    <dbReference type="NCBI Taxonomy" id="400682"/>
    <lineage>
        <taxon>Eukaryota</taxon>
        <taxon>Metazoa</taxon>
        <taxon>Porifera</taxon>
        <taxon>Demospongiae</taxon>
        <taxon>Heteroscleromorpha</taxon>
        <taxon>Haplosclerida</taxon>
        <taxon>Niphatidae</taxon>
        <taxon>Amphimedon</taxon>
    </lineage>
</organism>
<evidence type="ECO:0000256" key="3">
    <source>
        <dbReference type="ARBA" id="ARBA00022677"/>
    </source>
</evidence>